<dbReference type="AlphaFoldDB" id="A0AAN8P5M3"/>
<gene>
    <name evidence="1" type="ORF">RUM43_007400</name>
</gene>
<proteinExistence type="predicted"/>
<sequence length="354" mass="40680">MRQFLQNDFSGRPDQTHQKEVNQCCFLLFLAKEKVIDYIKKILGRFKLKDLEEIINEFFDVSVPHLRQGILAKKLTVNSSNLTQILLARIEKEWNTTDILMVAFELQLEHTIKHSSVYKWTANKLIGQSKDGEITNLPNLIKSTIRKSGRDAHIFVKKAHELLWISISMKNLKTVGIYERPHCIVLTLDGKYFFNKDIRSLSMAEYFVTALGYDKSKPIKLSGRSLPSLVKLLHRSETADKINRPLYEKGELVETVEGFDFTQAKSFYNYYDKCVDGEDINLQSYTITSISPWLGDDTEVLRKLEFKSAITLTGDVQTIIRQLPVASIVKPPIPNYLRNYSIKGRNVVSLKTVV</sequence>
<dbReference type="EMBL" id="JAWJWE010000003">
    <property type="protein sequence ID" value="KAK6639130.1"/>
    <property type="molecule type" value="Genomic_DNA"/>
</dbReference>
<comment type="caution">
    <text evidence="1">The sequence shown here is derived from an EMBL/GenBank/DDBJ whole genome shotgun (WGS) entry which is preliminary data.</text>
</comment>
<organism evidence="1 2">
    <name type="scientific">Polyplax serrata</name>
    <name type="common">Common mouse louse</name>
    <dbReference type="NCBI Taxonomy" id="468196"/>
    <lineage>
        <taxon>Eukaryota</taxon>
        <taxon>Metazoa</taxon>
        <taxon>Ecdysozoa</taxon>
        <taxon>Arthropoda</taxon>
        <taxon>Hexapoda</taxon>
        <taxon>Insecta</taxon>
        <taxon>Pterygota</taxon>
        <taxon>Neoptera</taxon>
        <taxon>Paraneoptera</taxon>
        <taxon>Psocodea</taxon>
        <taxon>Troctomorpha</taxon>
        <taxon>Phthiraptera</taxon>
        <taxon>Anoplura</taxon>
        <taxon>Polyplacidae</taxon>
        <taxon>Polyplax</taxon>
    </lineage>
</organism>
<accession>A0AAN8P5M3</accession>
<evidence type="ECO:0000313" key="2">
    <source>
        <dbReference type="Proteomes" id="UP001372834"/>
    </source>
</evidence>
<reference evidence="1 2" key="1">
    <citation type="submission" date="2023-10" db="EMBL/GenBank/DDBJ databases">
        <title>Genomes of two closely related lineages of the louse Polyplax serrata with different host specificities.</title>
        <authorList>
            <person name="Martinu J."/>
            <person name="Tarabai H."/>
            <person name="Stefka J."/>
            <person name="Hypsa V."/>
        </authorList>
    </citation>
    <scope>NUCLEOTIDE SEQUENCE [LARGE SCALE GENOMIC DNA]</scope>
    <source>
        <strain evidence="1">HR10_N</strain>
    </source>
</reference>
<dbReference type="Proteomes" id="UP001372834">
    <property type="component" value="Unassembled WGS sequence"/>
</dbReference>
<name>A0AAN8P5M3_POLSC</name>
<protein>
    <submittedName>
        <fullName evidence="1">Uncharacterized protein</fullName>
    </submittedName>
</protein>
<evidence type="ECO:0000313" key="1">
    <source>
        <dbReference type="EMBL" id="KAK6639130.1"/>
    </source>
</evidence>